<dbReference type="PROSITE" id="PS50878">
    <property type="entry name" value="RT_POL"/>
    <property type="match status" value="1"/>
</dbReference>
<name>A0A438C9H5_VITVI</name>
<dbReference type="Pfam" id="PF17917">
    <property type="entry name" value="RT_RNaseH"/>
    <property type="match status" value="1"/>
</dbReference>
<dbReference type="PROSITE" id="PS50994">
    <property type="entry name" value="INTEGRASE"/>
    <property type="match status" value="1"/>
</dbReference>
<dbReference type="InterPro" id="IPR043128">
    <property type="entry name" value="Rev_trsase/Diguanyl_cyclase"/>
</dbReference>
<protein>
    <submittedName>
        <fullName evidence="11">Retrovirus-related Pol polyprotein from transposon 297</fullName>
    </submittedName>
</protein>
<keyword evidence="5" id="KW-0378">Hydrolase</keyword>
<evidence type="ECO:0000259" key="10">
    <source>
        <dbReference type="PROSITE" id="PS50994"/>
    </source>
</evidence>
<dbReference type="SUPFAM" id="SSF56672">
    <property type="entry name" value="DNA/RNA polymerases"/>
    <property type="match status" value="1"/>
</dbReference>
<dbReference type="CDD" id="cd09274">
    <property type="entry name" value="RNase_HI_RT_Ty3"/>
    <property type="match status" value="1"/>
</dbReference>
<comment type="caution">
    <text evidence="11">The sequence shown here is derived from an EMBL/GenBank/DDBJ whole genome shotgun (WGS) entry which is preliminary data.</text>
</comment>
<dbReference type="Proteomes" id="UP000288805">
    <property type="component" value="Unassembled WGS sequence"/>
</dbReference>
<evidence type="ECO:0000313" key="12">
    <source>
        <dbReference type="Proteomes" id="UP000288805"/>
    </source>
</evidence>
<dbReference type="InterPro" id="IPR000477">
    <property type="entry name" value="RT_dom"/>
</dbReference>
<feature type="region of interest" description="Disordered" evidence="7">
    <location>
        <begin position="146"/>
        <end position="171"/>
    </location>
</feature>
<proteinExistence type="predicted"/>
<dbReference type="GO" id="GO:0003676">
    <property type="term" value="F:nucleic acid binding"/>
    <property type="evidence" value="ECO:0007669"/>
    <property type="project" value="InterPro"/>
</dbReference>
<evidence type="ECO:0000256" key="2">
    <source>
        <dbReference type="ARBA" id="ARBA00022695"/>
    </source>
</evidence>
<dbReference type="Pfam" id="PF00078">
    <property type="entry name" value="RVT_1"/>
    <property type="match status" value="1"/>
</dbReference>
<dbReference type="Gene3D" id="3.30.420.10">
    <property type="entry name" value="Ribonuclease H-like superfamily/Ribonuclease H"/>
    <property type="match status" value="2"/>
</dbReference>
<dbReference type="Gene3D" id="3.10.10.10">
    <property type="entry name" value="HIV Type 1 Reverse Transcriptase, subunit A, domain 1"/>
    <property type="match status" value="1"/>
</dbReference>
<dbReference type="Gene3D" id="3.30.70.270">
    <property type="match status" value="2"/>
</dbReference>
<dbReference type="GO" id="GO:0004523">
    <property type="term" value="F:RNA-DNA hybrid ribonuclease activity"/>
    <property type="evidence" value="ECO:0007669"/>
    <property type="project" value="InterPro"/>
</dbReference>
<dbReference type="InterPro" id="IPR002156">
    <property type="entry name" value="RNaseH_domain"/>
</dbReference>
<dbReference type="InterPro" id="IPR043502">
    <property type="entry name" value="DNA/RNA_pol_sf"/>
</dbReference>
<gene>
    <name evidence="11" type="primary">pol_2241</name>
    <name evidence="11" type="ORF">CK203_114322</name>
</gene>
<dbReference type="InterPro" id="IPR012337">
    <property type="entry name" value="RNaseH-like_sf"/>
</dbReference>
<dbReference type="PANTHER" id="PTHR48475:SF1">
    <property type="entry name" value="RNASE H TYPE-1 DOMAIN-CONTAINING PROTEIN"/>
    <property type="match status" value="1"/>
</dbReference>
<evidence type="ECO:0000259" key="9">
    <source>
        <dbReference type="PROSITE" id="PS50879"/>
    </source>
</evidence>
<dbReference type="GO" id="GO:0003964">
    <property type="term" value="F:RNA-directed DNA polymerase activity"/>
    <property type="evidence" value="ECO:0007669"/>
    <property type="project" value="UniProtKB-KW"/>
</dbReference>
<dbReference type="PANTHER" id="PTHR48475">
    <property type="entry name" value="RIBONUCLEASE H"/>
    <property type="match status" value="1"/>
</dbReference>
<evidence type="ECO:0000256" key="3">
    <source>
        <dbReference type="ARBA" id="ARBA00022722"/>
    </source>
</evidence>
<accession>A0A438C9H5</accession>
<dbReference type="FunFam" id="3.30.70.270:FF:000020">
    <property type="entry name" value="Transposon Tf2-6 polyprotein-like Protein"/>
    <property type="match status" value="1"/>
</dbReference>
<dbReference type="Pfam" id="PF13456">
    <property type="entry name" value="RVT_3"/>
    <property type="match status" value="1"/>
</dbReference>
<evidence type="ECO:0000256" key="4">
    <source>
        <dbReference type="ARBA" id="ARBA00022759"/>
    </source>
</evidence>
<evidence type="ECO:0000256" key="6">
    <source>
        <dbReference type="ARBA" id="ARBA00022918"/>
    </source>
</evidence>
<keyword evidence="4" id="KW-0255">Endonuclease</keyword>
<feature type="domain" description="Integrase catalytic" evidence="10">
    <location>
        <begin position="922"/>
        <end position="1082"/>
    </location>
</feature>
<dbReference type="CDD" id="cd09279">
    <property type="entry name" value="RNase_HI_like"/>
    <property type="match status" value="1"/>
</dbReference>
<evidence type="ECO:0000256" key="1">
    <source>
        <dbReference type="ARBA" id="ARBA00022679"/>
    </source>
</evidence>
<keyword evidence="1" id="KW-0808">Transferase</keyword>
<keyword evidence="6" id="KW-0695">RNA-directed DNA polymerase</keyword>
<evidence type="ECO:0000256" key="5">
    <source>
        <dbReference type="ARBA" id="ARBA00022801"/>
    </source>
</evidence>
<sequence length="1461" mass="166235">MAPSSPDRTSLMTLCFPDETDEHGTLVEIEETIQLGLASSLDLFGVFTIELTEESLTAPALESAEDLIACDDLIDSHVGIVEGASDFVDPPLSFDVLSGFVSRSDVVFDDSSMDLSMFEYLPASRDIALLVPSSPTSQIFDIDDDIAQHDSDDDSSPDSDSDPVDQRVSPAVGDTEIVDFGTADQPRELRIGSDLSIDERDSLIQLLRSYLDVFAWSYEDMPGLDPSIVQHHLPLLPHAKPVKQKLRRLHPLVEYPEWLANVVPVPKKDGNVRVCVDFRDINKASPKDDFPLPHIDMLVDSTAGHLMLSFMDGFSGYSQILMAPEDMEKTSFITEWGTYCYRVMPFGLKNAGATYQRAATTLFHDMMHRDVEVYVDDMIVKSRDRSDHLAALERFFERIRQFRLRLNPKKCTFGVTSGKLLGYIVSERGIEVDPDKIRAILDMPAPRIERKVRGFLGKLQYISRFIARLTDICEPVFRLLRKSQPTVWDDQCQRAFERIREYLLSPLVLAPPTPGRPLLLYLSVSDVALGCMLAQLDDSGKDRAIYYLSKRMLDYETRYVMIERYCLALVWATRRLRHYMTEYSVHLISRLDPLRYLFDRPALVGRLMRWLVLLTEFDIHYVTQKSIRGSIVADHLASLPVSDARAIDDDFPDEDVAAVTSLSGWRMYFDGAANHSGYGIGVLLISPHGDHIPRSVRLAFSDRHPTTNNIVEYEACILGLETALELGIRQMELFGDSNLVLRQIQGEWKTRDVKLKPYHAYLELLVGRFDDLRYTHLPRAQNQFADALATLASMIDIPVDATVRPLLIESRSAPAYCCLIDDVEPDDGLPWYHDIYHFLRLGVYPEAATANDKRALRQLATRFVICGETLYRRSPDGMLLLCLDRASADRGDERDCCQFVQRCPECQIHGDLIHVPPSELHTLTSPWPFSVWGIDIIWKISSKSSSGHEFILVAIDYFTKWVEAASYTRLTSAGVANFIRSHIICRYGVPHELISDRGVHFRAEVDTLVQRYSIRHHRSSAYRPQTNGAVEAANKNIKRILRRLVETSRDWSEKLPFALWAYRTSFRTSTGATPYSLVYGMEAVLPVEIEIGSLRVALEQQIPEADWAQARFDQLNLLDERRLRAADHVRAYQRKMARAFKKRVRPKPLRIGDLVLKVIRGLIRDPRGKFRPNWSGPYFIRELTLEGAAWLMDLDGNRFSEPTNVDQLKRHPQVHGSWGSLHMLHFTYEGMSFDHWVFEPSFLLFLSPYHLGLRYVPCLKTTLRPWDQVSSSAASTWTGLIQLCSDYRDQVCGSSQICMIIITYCMLTETWTWSLPYGAPKIHPASFALLDAWMPSCLSIWEVTRSTIDDFMSFVLQTYRAPDAILGHISVSDEIYGSSRRAFSVSIKIYGSSWSCMLIPTYEIHVDTMFPPWSLSGVTQLGLHFAMPRCHHAFLPWDAFLIYGSDSVVHVDDLDRAFDDG</sequence>
<feature type="domain" description="Reverse transcriptase" evidence="8">
    <location>
        <begin position="246"/>
        <end position="425"/>
    </location>
</feature>
<evidence type="ECO:0000256" key="7">
    <source>
        <dbReference type="SAM" id="MobiDB-lite"/>
    </source>
</evidence>
<keyword evidence="3" id="KW-0540">Nuclease</keyword>
<evidence type="ECO:0000259" key="8">
    <source>
        <dbReference type="PROSITE" id="PS50878"/>
    </source>
</evidence>
<feature type="domain" description="RNase H type-1" evidence="9">
    <location>
        <begin position="661"/>
        <end position="794"/>
    </location>
</feature>
<dbReference type="CDD" id="cd01647">
    <property type="entry name" value="RT_LTR"/>
    <property type="match status" value="1"/>
</dbReference>
<organism evidence="11 12">
    <name type="scientific">Vitis vinifera</name>
    <name type="common">Grape</name>
    <dbReference type="NCBI Taxonomy" id="29760"/>
    <lineage>
        <taxon>Eukaryota</taxon>
        <taxon>Viridiplantae</taxon>
        <taxon>Streptophyta</taxon>
        <taxon>Embryophyta</taxon>
        <taxon>Tracheophyta</taxon>
        <taxon>Spermatophyta</taxon>
        <taxon>Magnoliopsida</taxon>
        <taxon>eudicotyledons</taxon>
        <taxon>Gunneridae</taxon>
        <taxon>Pentapetalae</taxon>
        <taxon>rosids</taxon>
        <taxon>Vitales</taxon>
        <taxon>Vitaceae</taxon>
        <taxon>Viteae</taxon>
        <taxon>Vitis</taxon>
    </lineage>
</organism>
<dbReference type="GO" id="GO:0015074">
    <property type="term" value="P:DNA integration"/>
    <property type="evidence" value="ECO:0007669"/>
    <property type="project" value="InterPro"/>
</dbReference>
<keyword evidence="2" id="KW-0548">Nucleotidyltransferase</keyword>
<reference evidence="11 12" key="1">
    <citation type="journal article" date="2018" name="PLoS Genet.">
        <title>Population sequencing reveals clonal diversity and ancestral inbreeding in the grapevine cultivar Chardonnay.</title>
        <authorList>
            <person name="Roach M.J."/>
            <person name="Johnson D.L."/>
            <person name="Bohlmann J."/>
            <person name="van Vuuren H.J."/>
            <person name="Jones S.J."/>
            <person name="Pretorius I.S."/>
            <person name="Schmidt S.A."/>
            <person name="Borneman A.R."/>
        </authorList>
    </citation>
    <scope>NUCLEOTIDE SEQUENCE [LARGE SCALE GENOMIC DNA]</scope>
    <source>
        <strain evidence="12">cv. Chardonnay</strain>
        <tissue evidence="11">Leaf</tissue>
    </source>
</reference>
<dbReference type="EMBL" id="QGNW01002420">
    <property type="protein sequence ID" value="RVW19897.1"/>
    <property type="molecule type" value="Genomic_DNA"/>
</dbReference>
<dbReference type="SUPFAM" id="SSF53098">
    <property type="entry name" value="Ribonuclease H-like"/>
    <property type="match status" value="2"/>
</dbReference>
<dbReference type="InterPro" id="IPR036397">
    <property type="entry name" value="RNaseH_sf"/>
</dbReference>
<feature type="compositionally biased region" description="Acidic residues" evidence="7">
    <location>
        <begin position="146"/>
        <end position="163"/>
    </location>
</feature>
<dbReference type="InterPro" id="IPR001584">
    <property type="entry name" value="Integrase_cat-core"/>
</dbReference>
<evidence type="ECO:0000313" key="11">
    <source>
        <dbReference type="EMBL" id="RVW19897.1"/>
    </source>
</evidence>
<dbReference type="PROSITE" id="PS50879">
    <property type="entry name" value="RNASE_H_1"/>
    <property type="match status" value="1"/>
</dbReference>
<dbReference type="InterPro" id="IPR041373">
    <property type="entry name" value="RT_RNaseH"/>
</dbReference>